<dbReference type="EnsemblMetazoa" id="GAUT040861-RA">
    <property type="protein sequence ID" value="GAUT040861-PA"/>
    <property type="gene ID" value="GAUT040861"/>
</dbReference>
<keyword evidence="3" id="KW-1185">Reference proteome</keyword>
<feature type="compositionally biased region" description="Basic and acidic residues" evidence="1">
    <location>
        <begin position="40"/>
        <end position="62"/>
    </location>
</feature>
<dbReference type="SUPFAM" id="SSF109715">
    <property type="entry name" value="DEK C-terminal domain"/>
    <property type="match status" value="1"/>
</dbReference>
<sequence>MRTVNSSSSLREEAGRPKNSEQESSNEDDDKDDSVEDESVDKKEPKLYNLRKDEQSRAHRKDILGKGNFEKITMKPTYKQVWAQYPEFDLTEKRISLKPQSKRY</sequence>
<dbReference type="Proteomes" id="UP000078200">
    <property type="component" value="Unassembled WGS sequence"/>
</dbReference>
<proteinExistence type="predicted"/>
<feature type="compositionally biased region" description="Basic and acidic residues" evidence="1">
    <location>
        <begin position="10"/>
        <end position="21"/>
    </location>
</feature>
<evidence type="ECO:0000313" key="3">
    <source>
        <dbReference type="Proteomes" id="UP000078200"/>
    </source>
</evidence>
<accession>A0A1A9VLM0</accession>
<evidence type="ECO:0000313" key="2">
    <source>
        <dbReference type="EnsemblMetazoa" id="GAUT040861-PA"/>
    </source>
</evidence>
<feature type="compositionally biased region" description="Acidic residues" evidence="1">
    <location>
        <begin position="24"/>
        <end position="39"/>
    </location>
</feature>
<organism evidence="2 3">
    <name type="scientific">Glossina austeni</name>
    <name type="common">Savannah tsetse fly</name>
    <dbReference type="NCBI Taxonomy" id="7395"/>
    <lineage>
        <taxon>Eukaryota</taxon>
        <taxon>Metazoa</taxon>
        <taxon>Ecdysozoa</taxon>
        <taxon>Arthropoda</taxon>
        <taxon>Hexapoda</taxon>
        <taxon>Insecta</taxon>
        <taxon>Pterygota</taxon>
        <taxon>Neoptera</taxon>
        <taxon>Endopterygota</taxon>
        <taxon>Diptera</taxon>
        <taxon>Brachycera</taxon>
        <taxon>Muscomorpha</taxon>
        <taxon>Hippoboscoidea</taxon>
        <taxon>Glossinidae</taxon>
        <taxon>Glossina</taxon>
    </lineage>
</organism>
<dbReference type="VEuPathDB" id="VectorBase:GAUT040861"/>
<evidence type="ECO:0000256" key="1">
    <source>
        <dbReference type="SAM" id="MobiDB-lite"/>
    </source>
</evidence>
<reference evidence="2" key="1">
    <citation type="submission" date="2020-05" db="UniProtKB">
        <authorList>
            <consortium name="EnsemblMetazoa"/>
        </authorList>
    </citation>
    <scope>IDENTIFICATION</scope>
    <source>
        <strain evidence="2">TTRI</strain>
    </source>
</reference>
<name>A0A1A9VLM0_GLOAU</name>
<feature type="region of interest" description="Disordered" evidence="1">
    <location>
        <begin position="1"/>
        <end position="62"/>
    </location>
</feature>
<dbReference type="AlphaFoldDB" id="A0A1A9VLM0"/>
<protein>
    <submittedName>
        <fullName evidence="2">Uncharacterized protein</fullName>
    </submittedName>
</protein>
<dbReference type="STRING" id="7395.A0A1A9VLM0"/>
<dbReference type="Gene3D" id="1.10.10.60">
    <property type="entry name" value="Homeodomain-like"/>
    <property type="match status" value="1"/>
</dbReference>